<sequence>MTLGTVIETRLRAEFAPLELTVRDDSADHAGHAGAREGGHFHVTVVSSRFTGLQRVARHRLVYHCLSDLMQRGIHALSLDTRTPDEH</sequence>
<protein>
    <submittedName>
        <fullName evidence="2">BolA family protein</fullName>
    </submittedName>
</protein>
<proteinExistence type="inferred from homology"/>
<comment type="caution">
    <text evidence="2">The sequence shown here is derived from an EMBL/GenBank/DDBJ whole genome shotgun (WGS) entry which is preliminary data.</text>
</comment>
<comment type="similarity">
    <text evidence="1">Belongs to the BolA/IbaG family.</text>
</comment>
<keyword evidence="3" id="KW-1185">Reference proteome</keyword>
<evidence type="ECO:0000256" key="1">
    <source>
        <dbReference type="RuleBase" id="RU003860"/>
    </source>
</evidence>
<name>A0ABV0G594_9BURK</name>
<organism evidence="2 3">
    <name type="scientific">Roseateles paludis</name>
    <dbReference type="NCBI Taxonomy" id="3145238"/>
    <lineage>
        <taxon>Bacteria</taxon>
        <taxon>Pseudomonadati</taxon>
        <taxon>Pseudomonadota</taxon>
        <taxon>Betaproteobacteria</taxon>
        <taxon>Burkholderiales</taxon>
        <taxon>Sphaerotilaceae</taxon>
        <taxon>Roseateles</taxon>
    </lineage>
</organism>
<evidence type="ECO:0000313" key="2">
    <source>
        <dbReference type="EMBL" id="MEO3692897.1"/>
    </source>
</evidence>
<dbReference type="SUPFAM" id="SSF82657">
    <property type="entry name" value="BolA-like"/>
    <property type="match status" value="1"/>
</dbReference>
<dbReference type="PANTHER" id="PTHR46230:SF7">
    <property type="entry name" value="BOLA-LIKE PROTEIN 1"/>
    <property type="match status" value="1"/>
</dbReference>
<dbReference type="RefSeq" id="WP_347705706.1">
    <property type="nucleotide sequence ID" value="NZ_JBDPZD010000004.1"/>
</dbReference>
<reference evidence="2 3" key="1">
    <citation type="submission" date="2024-05" db="EMBL/GenBank/DDBJ databases">
        <title>Roseateles sp. DJS-2-20 16S ribosomal RNA gene Genome sequencing and assembly.</title>
        <authorList>
            <person name="Woo H."/>
        </authorList>
    </citation>
    <scope>NUCLEOTIDE SEQUENCE [LARGE SCALE GENOMIC DNA]</scope>
    <source>
        <strain evidence="2 3">DJS-2-20</strain>
    </source>
</reference>
<evidence type="ECO:0000313" key="3">
    <source>
        <dbReference type="Proteomes" id="UP001495147"/>
    </source>
</evidence>
<dbReference type="EMBL" id="JBDPZD010000004">
    <property type="protein sequence ID" value="MEO3692897.1"/>
    <property type="molecule type" value="Genomic_DNA"/>
</dbReference>
<accession>A0ABV0G594</accession>
<dbReference type="InterPro" id="IPR002634">
    <property type="entry name" value="BolA"/>
</dbReference>
<dbReference type="Pfam" id="PF01722">
    <property type="entry name" value="BolA"/>
    <property type="match status" value="1"/>
</dbReference>
<dbReference type="InterPro" id="IPR036065">
    <property type="entry name" value="BolA-like_sf"/>
</dbReference>
<gene>
    <name evidence="2" type="ORF">ABDJ85_15585</name>
</gene>
<dbReference type="Proteomes" id="UP001495147">
    <property type="component" value="Unassembled WGS sequence"/>
</dbReference>
<dbReference type="Gene3D" id="3.30.300.90">
    <property type="entry name" value="BolA-like"/>
    <property type="match status" value="1"/>
</dbReference>
<dbReference type="PIRSF" id="PIRSF003113">
    <property type="entry name" value="BolA"/>
    <property type="match status" value="1"/>
</dbReference>
<dbReference type="PANTHER" id="PTHR46230">
    <property type="match status" value="1"/>
</dbReference>